<dbReference type="InterPro" id="IPR009772">
    <property type="entry name" value="CDC123"/>
</dbReference>
<dbReference type="GO" id="GO:0005737">
    <property type="term" value="C:cytoplasm"/>
    <property type="evidence" value="ECO:0000318"/>
    <property type="project" value="GO_Central"/>
</dbReference>
<evidence type="ECO:0008006" key="5">
    <source>
        <dbReference type="Google" id="ProtNLM"/>
    </source>
</evidence>
<keyword evidence="4" id="KW-1185">Reference proteome</keyword>
<feature type="compositionally biased region" description="Acidic residues" evidence="2">
    <location>
        <begin position="69"/>
        <end position="78"/>
    </location>
</feature>
<dbReference type="STRING" id="88036.D8RRU5"/>
<accession>D8RRU5</accession>
<evidence type="ECO:0000313" key="3">
    <source>
        <dbReference type="EMBL" id="EFJ24761.1"/>
    </source>
</evidence>
<dbReference type="HOGENOM" id="CLU_034402_1_0_1"/>
<dbReference type="Gramene" id="EFJ24761">
    <property type="protein sequence ID" value="EFJ24761"/>
    <property type="gene ID" value="SELMODRAFT_100293"/>
</dbReference>
<dbReference type="FunCoup" id="D8RRU5">
    <property type="interactions" value="3795"/>
</dbReference>
<dbReference type="eggNOG" id="KOG2983">
    <property type="taxonomic scope" value="Eukaryota"/>
</dbReference>
<dbReference type="Pfam" id="PF07065">
    <property type="entry name" value="D123"/>
    <property type="match status" value="1"/>
</dbReference>
<organism evidence="4">
    <name type="scientific">Selaginella moellendorffii</name>
    <name type="common">Spikemoss</name>
    <dbReference type="NCBI Taxonomy" id="88036"/>
    <lineage>
        <taxon>Eukaryota</taxon>
        <taxon>Viridiplantae</taxon>
        <taxon>Streptophyta</taxon>
        <taxon>Embryophyta</taxon>
        <taxon>Tracheophyta</taxon>
        <taxon>Lycopodiopsida</taxon>
        <taxon>Selaginellales</taxon>
        <taxon>Selaginellaceae</taxon>
        <taxon>Selaginella</taxon>
    </lineage>
</organism>
<dbReference type="InParanoid" id="D8RRU5"/>
<dbReference type="KEGG" id="smo:SELMODRAFT_100293"/>
<proteinExistence type="inferred from homology"/>
<reference evidence="3 4" key="1">
    <citation type="journal article" date="2011" name="Science">
        <title>The Selaginella genome identifies genetic changes associated with the evolution of vascular plants.</title>
        <authorList>
            <person name="Banks J.A."/>
            <person name="Nishiyama T."/>
            <person name="Hasebe M."/>
            <person name="Bowman J.L."/>
            <person name="Gribskov M."/>
            <person name="dePamphilis C."/>
            <person name="Albert V.A."/>
            <person name="Aono N."/>
            <person name="Aoyama T."/>
            <person name="Ambrose B.A."/>
            <person name="Ashton N.W."/>
            <person name="Axtell M.J."/>
            <person name="Barker E."/>
            <person name="Barker M.S."/>
            <person name="Bennetzen J.L."/>
            <person name="Bonawitz N.D."/>
            <person name="Chapple C."/>
            <person name="Cheng C."/>
            <person name="Correa L.G."/>
            <person name="Dacre M."/>
            <person name="DeBarry J."/>
            <person name="Dreyer I."/>
            <person name="Elias M."/>
            <person name="Engstrom E.M."/>
            <person name="Estelle M."/>
            <person name="Feng L."/>
            <person name="Finet C."/>
            <person name="Floyd S.K."/>
            <person name="Frommer W.B."/>
            <person name="Fujita T."/>
            <person name="Gramzow L."/>
            <person name="Gutensohn M."/>
            <person name="Harholt J."/>
            <person name="Hattori M."/>
            <person name="Heyl A."/>
            <person name="Hirai T."/>
            <person name="Hiwatashi Y."/>
            <person name="Ishikawa M."/>
            <person name="Iwata M."/>
            <person name="Karol K.G."/>
            <person name="Koehler B."/>
            <person name="Kolukisaoglu U."/>
            <person name="Kubo M."/>
            <person name="Kurata T."/>
            <person name="Lalonde S."/>
            <person name="Li K."/>
            <person name="Li Y."/>
            <person name="Litt A."/>
            <person name="Lyons E."/>
            <person name="Manning G."/>
            <person name="Maruyama T."/>
            <person name="Michael T.P."/>
            <person name="Mikami K."/>
            <person name="Miyazaki S."/>
            <person name="Morinaga S."/>
            <person name="Murata T."/>
            <person name="Mueller-Roeber B."/>
            <person name="Nelson D.R."/>
            <person name="Obara M."/>
            <person name="Oguri Y."/>
            <person name="Olmstead R.G."/>
            <person name="Onodera N."/>
            <person name="Petersen B.L."/>
            <person name="Pils B."/>
            <person name="Prigge M."/>
            <person name="Rensing S.A."/>
            <person name="Riano-Pachon D.M."/>
            <person name="Roberts A.W."/>
            <person name="Sato Y."/>
            <person name="Scheller H.V."/>
            <person name="Schulz B."/>
            <person name="Schulz C."/>
            <person name="Shakirov E.V."/>
            <person name="Shibagaki N."/>
            <person name="Shinohara N."/>
            <person name="Shippen D.E."/>
            <person name="Soerensen I."/>
            <person name="Sotooka R."/>
            <person name="Sugimoto N."/>
            <person name="Sugita M."/>
            <person name="Sumikawa N."/>
            <person name="Tanurdzic M."/>
            <person name="Theissen G."/>
            <person name="Ulvskov P."/>
            <person name="Wakazuki S."/>
            <person name="Weng J.K."/>
            <person name="Willats W.W."/>
            <person name="Wipf D."/>
            <person name="Wolf P.G."/>
            <person name="Yang L."/>
            <person name="Zimmer A.D."/>
            <person name="Zhu Q."/>
            <person name="Mitros T."/>
            <person name="Hellsten U."/>
            <person name="Loque D."/>
            <person name="Otillar R."/>
            <person name="Salamov A."/>
            <person name="Schmutz J."/>
            <person name="Shapiro H."/>
            <person name="Lindquist E."/>
            <person name="Lucas S."/>
            <person name="Rokhsar D."/>
            <person name="Grigoriev I.V."/>
        </authorList>
    </citation>
    <scope>NUCLEOTIDE SEQUENCE [LARGE SCALE GENOMIC DNA]</scope>
</reference>
<name>D8RRU5_SELML</name>
<dbReference type="PANTHER" id="PTHR15323">
    <property type="entry name" value="D123 PROTEIN"/>
    <property type="match status" value="1"/>
</dbReference>
<gene>
    <name evidence="3" type="ORF">SELMODRAFT_100293</name>
</gene>
<evidence type="ECO:0000256" key="1">
    <source>
        <dbReference type="ARBA" id="ARBA00011047"/>
    </source>
</evidence>
<dbReference type="OMA" id="YYQSYDS"/>
<protein>
    <recommendedName>
        <fullName evidence="5">Cell division cycle protein 123</fullName>
    </recommendedName>
</protein>
<evidence type="ECO:0000256" key="2">
    <source>
        <dbReference type="SAM" id="MobiDB-lite"/>
    </source>
</evidence>
<feature type="region of interest" description="Disordered" evidence="2">
    <location>
        <begin position="69"/>
        <end position="89"/>
    </location>
</feature>
<dbReference type="PANTHER" id="PTHR15323:SF6">
    <property type="entry name" value="CELL DIVISION CYCLE PROTEIN 123 HOMOLOG"/>
    <property type="match status" value="1"/>
</dbReference>
<evidence type="ECO:0000313" key="4">
    <source>
        <dbReference type="Proteomes" id="UP000001514"/>
    </source>
</evidence>
<dbReference type="Proteomes" id="UP000001514">
    <property type="component" value="Unassembled WGS sequence"/>
</dbReference>
<dbReference type="EMBL" id="GL377588">
    <property type="protein sequence ID" value="EFJ24761.1"/>
    <property type="molecule type" value="Genomic_DNA"/>
</dbReference>
<dbReference type="AlphaFoldDB" id="D8RRU5"/>
<comment type="similarity">
    <text evidence="1">Belongs to the CDC123 family.</text>
</comment>
<sequence length="340" mass="38419">MKEVEVLDCQVQQWYPRFKSVSIATEIHRLPEAFVSHLLDGDFFVPSSDLPSRLVPEIPELQADGYEKWDEEDEEDGGEQQQQQPSFPELEAEVEASIRRLGGAVMPKLNWSAPKDATWISSSKNLKCQSFGDVSLLLKASDSIVHDLCHAFDNCDDKPSSSTGRPEELVLALRKWYDLRPEMEFRAFVRRGALLGICQREVTGFYSSLVSSKDSLRTAISGFFENSLLGKFELESYTFDVYVTKDLRVKLLDFNPWEGSTLPLLFSWEELEAIGDGSDELPAKPTSVEFRIIEREGLVQPNLTATSGVPLDYLDTGPGSAWDVFFRRTEDELKNQASEE</sequence>